<dbReference type="EMBL" id="WOCE01000021">
    <property type="protein sequence ID" value="KAE9589158.1"/>
    <property type="molecule type" value="Genomic_DNA"/>
</dbReference>
<comment type="caution">
    <text evidence="1">The sequence shown here is derived from an EMBL/GenBank/DDBJ whole genome shotgun (WGS) entry which is preliminary data.</text>
</comment>
<evidence type="ECO:0000313" key="2">
    <source>
        <dbReference type="Proteomes" id="UP000447434"/>
    </source>
</evidence>
<accession>A0A6A4NRI0</accession>
<protein>
    <submittedName>
        <fullName evidence="1">Uncharacterized protein</fullName>
    </submittedName>
</protein>
<reference evidence="2" key="1">
    <citation type="journal article" date="2020" name="Nat. Commun.">
        <title>Genome sequence of the cluster root forming white lupin.</title>
        <authorList>
            <person name="Hufnagel B."/>
            <person name="Marques A."/>
            <person name="Soriano A."/>
            <person name="Marques L."/>
            <person name="Divol F."/>
            <person name="Doumas P."/>
            <person name="Sallet E."/>
            <person name="Mancinotti D."/>
            <person name="Carrere S."/>
            <person name="Marande W."/>
            <person name="Arribat S."/>
            <person name="Keller J."/>
            <person name="Huneau C."/>
            <person name="Blein T."/>
            <person name="Aime D."/>
            <person name="Laguerre M."/>
            <person name="Taylor J."/>
            <person name="Schubert V."/>
            <person name="Nelson M."/>
            <person name="Geu-Flores F."/>
            <person name="Crespi M."/>
            <person name="Gallardo-Guerrero K."/>
            <person name="Delaux P.-M."/>
            <person name="Salse J."/>
            <person name="Berges H."/>
            <person name="Guyot R."/>
            <person name="Gouzy J."/>
            <person name="Peret B."/>
        </authorList>
    </citation>
    <scope>NUCLEOTIDE SEQUENCE [LARGE SCALE GENOMIC DNA]</scope>
    <source>
        <strain evidence="2">cv. Amiga</strain>
    </source>
</reference>
<gene>
    <name evidence="1" type="ORF">Lalb_Chr21g0306071</name>
</gene>
<name>A0A6A4NRI0_LUPAL</name>
<organism evidence="1 2">
    <name type="scientific">Lupinus albus</name>
    <name type="common">White lupine</name>
    <name type="synonym">Lupinus termis</name>
    <dbReference type="NCBI Taxonomy" id="3870"/>
    <lineage>
        <taxon>Eukaryota</taxon>
        <taxon>Viridiplantae</taxon>
        <taxon>Streptophyta</taxon>
        <taxon>Embryophyta</taxon>
        <taxon>Tracheophyta</taxon>
        <taxon>Spermatophyta</taxon>
        <taxon>Magnoliopsida</taxon>
        <taxon>eudicotyledons</taxon>
        <taxon>Gunneridae</taxon>
        <taxon>Pentapetalae</taxon>
        <taxon>rosids</taxon>
        <taxon>fabids</taxon>
        <taxon>Fabales</taxon>
        <taxon>Fabaceae</taxon>
        <taxon>Papilionoideae</taxon>
        <taxon>50 kb inversion clade</taxon>
        <taxon>genistoids sensu lato</taxon>
        <taxon>core genistoids</taxon>
        <taxon>Genisteae</taxon>
        <taxon>Lupinus</taxon>
    </lineage>
</organism>
<proteinExistence type="predicted"/>
<evidence type="ECO:0000313" key="1">
    <source>
        <dbReference type="EMBL" id="KAE9589158.1"/>
    </source>
</evidence>
<keyword evidence="2" id="KW-1185">Reference proteome</keyword>
<dbReference type="AlphaFoldDB" id="A0A6A4NRI0"/>
<dbReference type="Proteomes" id="UP000447434">
    <property type="component" value="Chromosome 21"/>
</dbReference>
<dbReference type="OrthoDB" id="1431662at2759"/>
<sequence>MAPITTYLKMCISSIFYILWDAHFAIEYFTHHNRLLFPFSTMGYSLTHPDLPILL</sequence>